<dbReference type="NCBIfam" id="TIGR02840">
    <property type="entry name" value="spore_YtaF"/>
    <property type="match status" value="1"/>
</dbReference>
<keyword evidence="7" id="KW-1185">Reference proteome</keyword>
<name>A0ABX2ZL93_9BACI</name>
<dbReference type="Proteomes" id="UP000094580">
    <property type="component" value="Unassembled WGS sequence"/>
</dbReference>
<dbReference type="PANTHER" id="PTHR35529">
    <property type="entry name" value="MANGANESE EFFLUX PUMP MNTP-RELATED"/>
    <property type="match status" value="1"/>
</dbReference>
<organism evidence="6 7">
    <name type="scientific">Gottfriedia luciferensis</name>
    <dbReference type="NCBI Taxonomy" id="178774"/>
    <lineage>
        <taxon>Bacteria</taxon>
        <taxon>Bacillati</taxon>
        <taxon>Bacillota</taxon>
        <taxon>Bacilli</taxon>
        <taxon>Bacillales</taxon>
        <taxon>Bacillaceae</taxon>
        <taxon>Gottfriedia</taxon>
    </lineage>
</organism>
<evidence type="ECO:0000256" key="4">
    <source>
        <dbReference type="ARBA" id="ARBA00023136"/>
    </source>
</evidence>
<feature type="transmembrane region" description="Helical" evidence="5">
    <location>
        <begin position="6"/>
        <end position="29"/>
    </location>
</feature>
<gene>
    <name evidence="6" type="ORF">BED47_11305</name>
</gene>
<evidence type="ECO:0000256" key="2">
    <source>
        <dbReference type="ARBA" id="ARBA00022692"/>
    </source>
</evidence>
<dbReference type="RefSeq" id="WP_069034875.1">
    <property type="nucleotide sequence ID" value="NZ_MDKC01000034.1"/>
</dbReference>
<evidence type="ECO:0000256" key="1">
    <source>
        <dbReference type="ARBA" id="ARBA00022475"/>
    </source>
</evidence>
<evidence type="ECO:0000256" key="3">
    <source>
        <dbReference type="ARBA" id="ARBA00022989"/>
    </source>
</evidence>
<keyword evidence="4 5" id="KW-0472">Membrane</keyword>
<keyword evidence="1" id="KW-1003">Cell membrane</keyword>
<accession>A0ABX2ZL93</accession>
<reference evidence="6 7" key="1">
    <citation type="submission" date="2016-07" db="EMBL/GenBank/DDBJ databases">
        <authorList>
            <person name="Townsley L."/>
            <person name="Shank E.A."/>
        </authorList>
    </citation>
    <scope>NUCLEOTIDE SEQUENCE [LARGE SCALE GENOMIC DNA]</scope>
    <source>
        <strain evidence="6 7">CH01</strain>
    </source>
</reference>
<protein>
    <submittedName>
        <fullName evidence="6">Sporulation membrane protein YtaF</fullName>
    </submittedName>
</protein>
<feature type="transmembrane region" description="Helical" evidence="5">
    <location>
        <begin position="36"/>
        <end position="59"/>
    </location>
</feature>
<sequence length="213" mass="22603">MHYSIWITVLFLAFSSSIDNFGVGITYGIRGIKVGLLANLIISIIAFIFSEAGIVSGQYISKVFPGTLSNVIGAFFLLVIGLRIVLLTFPRKDKQTIINNDDESVSNIVTNYLSSPEKADVDHSGDISSFEAIILGNAVSMNALTNGLGVGLIGLSPFAISIAASIFSFLAIWLGVLLGKKVANVKIGGWSLGQFSSIISGIILVLIAIHNLI</sequence>
<keyword evidence="2 5" id="KW-0812">Transmembrane</keyword>
<proteinExistence type="predicted"/>
<comment type="caution">
    <text evidence="6">The sequence shown here is derived from an EMBL/GenBank/DDBJ whole genome shotgun (WGS) entry which is preliminary data.</text>
</comment>
<dbReference type="Pfam" id="PF02659">
    <property type="entry name" value="Mntp"/>
    <property type="match status" value="2"/>
</dbReference>
<evidence type="ECO:0000313" key="6">
    <source>
        <dbReference type="EMBL" id="ODG90458.1"/>
    </source>
</evidence>
<dbReference type="EMBL" id="MDKC01000034">
    <property type="protein sequence ID" value="ODG90458.1"/>
    <property type="molecule type" value="Genomic_DNA"/>
</dbReference>
<dbReference type="PANTHER" id="PTHR35529:SF2">
    <property type="entry name" value="SPORULATION PROTEIN YTAF-RELATED"/>
    <property type="match status" value="1"/>
</dbReference>
<keyword evidence="3 5" id="KW-1133">Transmembrane helix</keyword>
<dbReference type="InterPro" id="IPR003810">
    <property type="entry name" value="Mntp/YtaF"/>
</dbReference>
<feature type="transmembrane region" description="Helical" evidence="5">
    <location>
        <begin position="187"/>
        <end position="209"/>
    </location>
</feature>
<feature type="transmembrane region" description="Helical" evidence="5">
    <location>
        <begin position="150"/>
        <end position="175"/>
    </location>
</feature>
<dbReference type="InterPro" id="IPR014205">
    <property type="entry name" value="Spore_YtaF"/>
</dbReference>
<evidence type="ECO:0000256" key="5">
    <source>
        <dbReference type="SAM" id="Phobius"/>
    </source>
</evidence>
<feature type="transmembrane region" description="Helical" evidence="5">
    <location>
        <begin position="71"/>
        <end position="89"/>
    </location>
</feature>
<evidence type="ECO:0000313" key="7">
    <source>
        <dbReference type="Proteomes" id="UP000094580"/>
    </source>
</evidence>